<protein>
    <submittedName>
        <fullName evidence="2">Uncharacterized protein</fullName>
    </submittedName>
</protein>
<dbReference type="Proteomes" id="UP000018855">
    <property type="component" value="Unassembled WGS sequence"/>
</dbReference>
<keyword evidence="1" id="KW-0472">Membrane</keyword>
<proteinExistence type="predicted"/>
<feature type="transmembrane region" description="Helical" evidence="1">
    <location>
        <begin position="7"/>
        <end position="27"/>
    </location>
</feature>
<keyword evidence="1" id="KW-0812">Transmembrane</keyword>
<dbReference type="AlphaFoldDB" id="W1UX35"/>
<dbReference type="EMBL" id="AZMJ01000566">
    <property type="protein sequence ID" value="ETI98045.1"/>
    <property type="molecule type" value="Genomic_DNA"/>
</dbReference>
<reference evidence="2 3" key="1">
    <citation type="submission" date="2013-12" db="EMBL/GenBank/DDBJ databases">
        <title>A Varibaculum cambriense genome reconstructed from a premature infant gut community with otherwise low bacterial novelty that shifts toward anaerobic metabolism during the third week of life.</title>
        <authorList>
            <person name="Brown C.T."/>
            <person name="Sharon I."/>
            <person name="Thomas B.C."/>
            <person name="Castelle C.J."/>
            <person name="Morowitz M.J."/>
            <person name="Banfield J.F."/>
        </authorList>
    </citation>
    <scope>NUCLEOTIDE SEQUENCE [LARGE SCALE GENOMIC DNA]</scope>
    <source>
        <strain evidence="3">DORA_11</strain>
    </source>
</reference>
<sequence>MIESNACLVIVTGTMYGLVIHIGIRIYHLQVYFRKRYTIYSSNTTMMILYFDIQQLDIHLIIFVSPKNKMSKHDYKECLHTLH</sequence>
<evidence type="ECO:0000313" key="2">
    <source>
        <dbReference type="EMBL" id="ETI98045.1"/>
    </source>
</evidence>
<keyword evidence="1" id="KW-1133">Transmembrane helix</keyword>
<comment type="caution">
    <text evidence="2">The sequence shown here is derived from an EMBL/GenBank/DDBJ whole genome shotgun (WGS) entry which is preliminary data.</text>
</comment>
<evidence type="ECO:0000313" key="3">
    <source>
        <dbReference type="Proteomes" id="UP000018855"/>
    </source>
</evidence>
<organism evidence="2 3">
    <name type="scientific">Veillonella dispar DORA_11</name>
    <dbReference type="NCBI Taxonomy" id="1403949"/>
    <lineage>
        <taxon>Bacteria</taxon>
        <taxon>Bacillati</taxon>
        <taxon>Bacillota</taxon>
        <taxon>Negativicutes</taxon>
        <taxon>Veillonellales</taxon>
        <taxon>Veillonellaceae</taxon>
        <taxon>Veillonella</taxon>
    </lineage>
</organism>
<evidence type="ECO:0000256" key="1">
    <source>
        <dbReference type="SAM" id="Phobius"/>
    </source>
</evidence>
<feature type="transmembrane region" description="Helical" evidence="1">
    <location>
        <begin position="47"/>
        <end position="66"/>
    </location>
</feature>
<gene>
    <name evidence="2" type="ORF">Q619_VDC00566G0042</name>
</gene>
<accession>W1UX35</accession>
<name>W1UX35_9FIRM</name>